<reference evidence="2 3" key="1">
    <citation type="submission" date="2023-07" db="EMBL/GenBank/DDBJ databases">
        <title>The novel representative of Negativicutes class, Anaeroselena agilis gen. nov. sp. nov.</title>
        <authorList>
            <person name="Prokofeva M.I."/>
            <person name="Elcheninov A.G."/>
            <person name="Klyukina A."/>
            <person name="Kublanov I.V."/>
            <person name="Frolov E.N."/>
            <person name="Podosokorskaya O.A."/>
        </authorList>
    </citation>
    <scope>NUCLEOTIDE SEQUENCE [LARGE SCALE GENOMIC DNA]</scope>
    <source>
        <strain evidence="2 3">4137-cl</strain>
    </source>
</reference>
<dbReference type="SMART" id="SM00471">
    <property type="entry name" value="HDc"/>
    <property type="match status" value="1"/>
</dbReference>
<dbReference type="Pfam" id="PF13487">
    <property type="entry name" value="HD_5"/>
    <property type="match status" value="1"/>
</dbReference>
<evidence type="ECO:0000313" key="3">
    <source>
        <dbReference type="Proteomes" id="UP001254848"/>
    </source>
</evidence>
<dbReference type="InterPro" id="IPR003607">
    <property type="entry name" value="HD/PDEase_dom"/>
</dbReference>
<dbReference type="CDD" id="cd00077">
    <property type="entry name" value="HDc"/>
    <property type="match status" value="1"/>
</dbReference>
<dbReference type="NCBIfam" id="TIGR00277">
    <property type="entry name" value="HDIG"/>
    <property type="match status" value="1"/>
</dbReference>
<dbReference type="PANTHER" id="PTHR43155:SF2">
    <property type="entry name" value="CYCLIC DI-GMP PHOSPHODIESTERASE PA4108"/>
    <property type="match status" value="1"/>
</dbReference>
<comment type="caution">
    <text evidence="2">The sequence shown here is derived from an EMBL/GenBank/DDBJ whole genome shotgun (WGS) entry which is preliminary data.</text>
</comment>
<proteinExistence type="predicted"/>
<organism evidence="2 3">
    <name type="scientific">Anaeroselena agilis</name>
    <dbReference type="NCBI Taxonomy" id="3063788"/>
    <lineage>
        <taxon>Bacteria</taxon>
        <taxon>Bacillati</taxon>
        <taxon>Bacillota</taxon>
        <taxon>Negativicutes</taxon>
        <taxon>Acetonemataceae</taxon>
        <taxon>Anaeroselena</taxon>
    </lineage>
</organism>
<name>A0ABU3NVN5_9FIRM</name>
<dbReference type="InterPro" id="IPR006675">
    <property type="entry name" value="HDIG_dom"/>
</dbReference>
<gene>
    <name evidence="2" type="ORF">Q4T40_06390</name>
</gene>
<dbReference type="SUPFAM" id="SSF109604">
    <property type="entry name" value="HD-domain/PDEase-like"/>
    <property type="match status" value="1"/>
</dbReference>
<protein>
    <submittedName>
        <fullName evidence="2">HD domain-containing phosphohydrolase</fullName>
    </submittedName>
</protein>
<dbReference type="InterPro" id="IPR037522">
    <property type="entry name" value="HD_GYP_dom"/>
</dbReference>
<feature type="domain" description="HD-GYP" evidence="1">
    <location>
        <begin position="167"/>
        <end position="360"/>
    </location>
</feature>
<sequence length="403" mass="45095">MAYFDNKILCFMLNVSLYCHDIMFSSPVFYNNVVYLGGGLSVRKLISFDLQPGMVTAEPIFSHDGRQVLVPAGSQLTEQVIRKIQNWDIPFIMVAEALEAEFLPTPVANDPVLEILPEIMAKKSIDFSSNLEETLFNITNFFEAVRSGGAFEADECRKIAAKVARHLVTPSEAINKLLFRVTVTRERDYLERHSVSVASLSGMLASWMELPPAVIEEVVFAGLIHDIGKIKMPRSLITDDNPTPERQEMLRQHVLLAYELLKDVPRLPPNVLAAITQHHEYCDGSGYPLALSGNRIGQYARLVTVANRLCHIVEGSGGLNPFNMVETVKSEMFTRLDPTVCDTFVRRINDYLMNNPVKLNDGRKAKVVFLPTINPTCPVLEAEDGRFIDLTKTHEVAIVGLTF</sequence>
<dbReference type="Gene3D" id="1.10.3210.10">
    <property type="entry name" value="Hypothetical protein af1432"/>
    <property type="match status" value="1"/>
</dbReference>
<evidence type="ECO:0000313" key="2">
    <source>
        <dbReference type="EMBL" id="MDT8900862.1"/>
    </source>
</evidence>
<dbReference type="PANTHER" id="PTHR43155">
    <property type="entry name" value="CYCLIC DI-GMP PHOSPHODIESTERASE PA4108-RELATED"/>
    <property type="match status" value="1"/>
</dbReference>
<dbReference type="EMBL" id="JAUOZS010000001">
    <property type="protein sequence ID" value="MDT8900862.1"/>
    <property type="molecule type" value="Genomic_DNA"/>
</dbReference>
<accession>A0ABU3NVN5</accession>
<dbReference type="Proteomes" id="UP001254848">
    <property type="component" value="Unassembled WGS sequence"/>
</dbReference>
<dbReference type="PROSITE" id="PS51832">
    <property type="entry name" value="HD_GYP"/>
    <property type="match status" value="1"/>
</dbReference>
<dbReference type="RefSeq" id="WP_413779394.1">
    <property type="nucleotide sequence ID" value="NZ_JAUOZS010000001.1"/>
</dbReference>
<evidence type="ECO:0000259" key="1">
    <source>
        <dbReference type="PROSITE" id="PS51832"/>
    </source>
</evidence>
<keyword evidence="3" id="KW-1185">Reference proteome</keyword>